<keyword evidence="2" id="KW-0004">4Fe-4S</keyword>
<keyword evidence="7" id="KW-1133">Transmembrane helix</keyword>
<feature type="domain" description="4Fe-4S ferredoxin-type" evidence="8">
    <location>
        <begin position="263"/>
        <end position="291"/>
    </location>
</feature>
<dbReference type="PROSITE" id="PS51379">
    <property type="entry name" value="4FE4S_FER_2"/>
    <property type="match status" value="1"/>
</dbReference>
<evidence type="ECO:0000256" key="7">
    <source>
        <dbReference type="SAM" id="Phobius"/>
    </source>
</evidence>
<dbReference type="GO" id="GO:0005886">
    <property type="term" value="C:plasma membrane"/>
    <property type="evidence" value="ECO:0007669"/>
    <property type="project" value="TreeGrafter"/>
</dbReference>
<keyword evidence="5" id="KW-0408">Iron</keyword>
<dbReference type="AlphaFoldDB" id="A0A9X1I9J0"/>
<evidence type="ECO:0000256" key="6">
    <source>
        <dbReference type="ARBA" id="ARBA00023014"/>
    </source>
</evidence>
<dbReference type="Pfam" id="PF12801">
    <property type="entry name" value="Fer4_5"/>
    <property type="match status" value="1"/>
</dbReference>
<feature type="transmembrane region" description="Helical" evidence="7">
    <location>
        <begin position="340"/>
        <end position="360"/>
    </location>
</feature>
<evidence type="ECO:0000256" key="5">
    <source>
        <dbReference type="ARBA" id="ARBA00023004"/>
    </source>
</evidence>
<keyword evidence="6" id="KW-0411">Iron-sulfur</keyword>
<feature type="transmembrane region" description="Helical" evidence="7">
    <location>
        <begin position="86"/>
        <end position="112"/>
    </location>
</feature>
<feature type="transmembrane region" description="Helical" evidence="7">
    <location>
        <begin position="160"/>
        <end position="179"/>
    </location>
</feature>
<gene>
    <name evidence="9" type="primary">ccoG</name>
    <name evidence="9" type="ORF">LG651_11300</name>
</gene>
<keyword evidence="4" id="KW-0249">Electron transport</keyword>
<dbReference type="Gene3D" id="3.30.70.20">
    <property type="match status" value="1"/>
</dbReference>
<dbReference type="PANTHER" id="PTHR30176:SF3">
    <property type="entry name" value="FERREDOXIN-TYPE PROTEIN NAPH"/>
    <property type="match status" value="1"/>
</dbReference>
<keyword evidence="3" id="KW-0479">Metal-binding</keyword>
<organism evidence="9 10">
    <name type="scientific">Neotamlana sargassicola</name>
    <dbReference type="NCBI Taxonomy" id="2883125"/>
    <lineage>
        <taxon>Bacteria</taxon>
        <taxon>Pseudomonadati</taxon>
        <taxon>Bacteroidota</taxon>
        <taxon>Flavobacteriia</taxon>
        <taxon>Flavobacteriales</taxon>
        <taxon>Flavobacteriaceae</taxon>
        <taxon>Neotamlana</taxon>
    </lineage>
</organism>
<dbReference type="GO" id="GO:0051539">
    <property type="term" value="F:4 iron, 4 sulfur cluster binding"/>
    <property type="evidence" value="ECO:0007669"/>
    <property type="project" value="UniProtKB-KW"/>
</dbReference>
<dbReference type="InterPro" id="IPR032879">
    <property type="entry name" value="FixG_C"/>
</dbReference>
<evidence type="ECO:0000256" key="3">
    <source>
        <dbReference type="ARBA" id="ARBA00022723"/>
    </source>
</evidence>
<dbReference type="Proteomes" id="UP001139286">
    <property type="component" value="Unassembled WGS sequence"/>
</dbReference>
<feature type="transmembrane region" description="Helical" evidence="7">
    <location>
        <begin position="199"/>
        <end position="216"/>
    </location>
</feature>
<keyword evidence="7" id="KW-0472">Membrane</keyword>
<dbReference type="GO" id="GO:0046872">
    <property type="term" value="F:metal ion binding"/>
    <property type="evidence" value="ECO:0007669"/>
    <property type="project" value="UniProtKB-KW"/>
</dbReference>
<dbReference type="PANTHER" id="PTHR30176">
    <property type="entry name" value="FERREDOXIN-TYPE PROTEIN NAPH"/>
    <property type="match status" value="1"/>
</dbReference>
<dbReference type="Gene3D" id="2.60.40.10">
    <property type="entry name" value="Immunoglobulins"/>
    <property type="match status" value="1"/>
</dbReference>
<dbReference type="RefSeq" id="WP_226696235.1">
    <property type="nucleotide sequence ID" value="NZ_JAJAPX010000004.1"/>
</dbReference>
<keyword evidence="1" id="KW-0813">Transport</keyword>
<evidence type="ECO:0000256" key="4">
    <source>
        <dbReference type="ARBA" id="ARBA00022982"/>
    </source>
</evidence>
<dbReference type="InterPro" id="IPR017896">
    <property type="entry name" value="4Fe4S_Fe-S-bd"/>
</dbReference>
<dbReference type="SUPFAM" id="SSF54862">
    <property type="entry name" value="4Fe-4S ferredoxins"/>
    <property type="match status" value="1"/>
</dbReference>
<accession>A0A9X1I9J0</accession>
<evidence type="ECO:0000256" key="2">
    <source>
        <dbReference type="ARBA" id="ARBA00022485"/>
    </source>
</evidence>
<protein>
    <submittedName>
        <fullName evidence="9">Cytochrome c oxidase accessory protein CcoG</fullName>
    </submittedName>
</protein>
<dbReference type="Pfam" id="PF11614">
    <property type="entry name" value="FixG_C"/>
    <property type="match status" value="1"/>
</dbReference>
<dbReference type="InterPro" id="IPR051684">
    <property type="entry name" value="Electron_Trans/Redox"/>
</dbReference>
<keyword evidence="10" id="KW-1185">Reference proteome</keyword>
<evidence type="ECO:0000313" key="9">
    <source>
        <dbReference type="EMBL" id="MCB4808839.1"/>
    </source>
</evidence>
<feature type="transmembrane region" description="Helical" evidence="7">
    <location>
        <begin position="45"/>
        <end position="66"/>
    </location>
</feature>
<evidence type="ECO:0000259" key="8">
    <source>
        <dbReference type="PROSITE" id="PS51379"/>
    </source>
</evidence>
<name>A0A9X1I9J0_9FLAO</name>
<dbReference type="InterPro" id="IPR017900">
    <property type="entry name" value="4Fe4S_Fe_S_CS"/>
</dbReference>
<keyword evidence="7" id="KW-0812">Transmembrane</keyword>
<proteinExistence type="predicted"/>
<dbReference type="EMBL" id="JAJAPX010000004">
    <property type="protein sequence ID" value="MCB4808839.1"/>
    <property type="molecule type" value="Genomic_DNA"/>
</dbReference>
<evidence type="ECO:0000256" key="1">
    <source>
        <dbReference type="ARBA" id="ARBA00022448"/>
    </source>
</evidence>
<dbReference type="InterPro" id="IPR014116">
    <property type="entry name" value="Cyt_c_oxidase_cbb3_FixG"/>
</dbReference>
<dbReference type="NCBIfam" id="TIGR02745">
    <property type="entry name" value="ccoG_rdxA_fixG"/>
    <property type="match status" value="1"/>
</dbReference>
<reference evidence="9" key="1">
    <citation type="submission" date="2021-10" db="EMBL/GenBank/DDBJ databases">
        <title>Tamlana sargassums sp. nov., and Tamlana laminarinivorans sp. nov., two new bacteria isolated from the brown alga.</title>
        <authorList>
            <person name="Li J."/>
        </authorList>
    </citation>
    <scope>NUCLEOTIDE SEQUENCE</scope>
    <source>
        <strain evidence="9">62-3</strain>
    </source>
</reference>
<evidence type="ECO:0000313" key="10">
    <source>
        <dbReference type="Proteomes" id="UP001139286"/>
    </source>
</evidence>
<sequence>MSQKNQNNENFRDSIGTITNEGKRAWVYPKKPSGRFYDKRKMVSYVLLAFLFGAPFIKINGNQFLMFNVLERRFNIFGFPFWPQDFHLFVVSMIIGVVFITLFTVGFGRIFCGWICPQTIFMEMVFRRIEYWIDGDRNKQRKLDKQEWNAEKIRKRLLKWFIFLIMSFLIANIFLAYIIGSDKLIGYVIDGPSAHLNTLFPLLIFTGVFYFIFAWFREQVCIIACPYGRLQGVLLDNKSIVVAYDHKRGEGETGRKKFRKNEDRATLGHGDCIDCLQCVNVCPTGIDIRNGTQLECVNCTACIDECDHIMESINLPKGLIRYASEDDIEKKEKFKITARIKGYIAVLTILIGVLAGMLLLRNDVEARILRLPGQLYEKKENNIISNVFTYKLINKTTTKIDNVSFKLRNFNGDIKLVSTTDDFSVPEQGIAEGTLFIELSKSVLKGDKNKLTIDVYSHNKLIETTTVNFLGPRSYH</sequence>
<dbReference type="InterPro" id="IPR013783">
    <property type="entry name" value="Ig-like_fold"/>
</dbReference>
<comment type="caution">
    <text evidence="9">The sequence shown here is derived from an EMBL/GenBank/DDBJ whole genome shotgun (WGS) entry which is preliminary data.</text>
</comment>
<dbReference type="Pfam" id="PF13746">
    <property type="entry name" value="Fer4_18"/>
    <property type="match status" value="1"/>
</dbReference>
<dbReference type="PROSITE" id="PS00198">
    <property type="entry name" value="4FE4S_FER_1"/>
    <property type="match status" value="1"/>
</dbReference>